<feature type="region of interest" description="Disordered" evidence="2">
    <location>
        <begin position="280"/>
        <end position="367"/>
    </location>
</feature>
<dbReference type="OrthoDB" id="5406275at2759"/>
<dbReference type="GeneID" id="37227589"/>
<feature type="compositionally biased region" description="Basic and acidic residues" evidence="2">
    <location>
        <begin position="285"/>
        <end position="319"/>
    </location>
</feature>
<feature type="coiled-coil region" evidence="1">
    <location>
        <begin position="373"/>
        <end position="427"/>
    </location>
</feature>
<feature type="coiled-coil region" evidence="1">
    <location>
        <begin position="529"/>
        <end position="593"/>
    </location>
</feature>
<proteinExistence type="predicted"/>
<dbReference type="PANTHER" id="PTHR33488">
    <property type="entry name" value="ZGC:162509"/>
    <property type="match status" value="1"/>
</dbReference>
<evidence type="ECO:0000313" key="3">
    <source>
        <dbReference type="EMBL" id="RAL00073.1"/>
    </source>
</evidence>
<accession>A0A395GXJ0</accession>
<reference evidence="3 4" key="1">
    <citation type="submission" date="2018-02" db="EMBL/GenBank/DDBJ databases">
        <title>The genomes of Aspergillus section Nigri reveals drivers in fungal speciation.</title>
        <authorList>
            <consortium name="DOE Joint Genome Institute"/>
            <person name="Vesth T.C."/>
            <person name="Nybo J."/>
            <person name="Theobald S."/>
            <person name="Brandl J."/>
            <person name="Frisvad J.C."/>
            <person name="Nielsen K.F."/>
            <person name="Lyhne E.K."/>
            <person name="Kogle M.E."/>
            <person name="Kuo A."/>
            <person name="Riley R."/>
            <person name="Clum A."/>
            <person name="Nolan M."/>
            <person name="Lipzen A."/>
            <person name="Salamov A."/>
            <person name="Henrissat B."/>
            <person name="Wiebenga A."/>
            <person name="De vries R.P."/>
            <person name="Grigoriev I.V."/>
            <person name="Mortensen U.H."/>
            <person name="Andersen M.R."/>
            <person name="Baker S.E."/>
        </authorList>
    </citation>
    <scope>NUCLEOTIDE SEQUENCE [LARGE SCALE GENOMIC DNA]</scope>
    <source>
        <strain evidence="3 4">CBS 121593</strain>
    </source>
</reference>
<dbReference type="Proteomes" id="UP000249402">
    <property type="component" value="Unassembled WGS sequence"/>
</dbReference>
<evidence type="ECO:0000256" key="1">
    <source>
        <dbReference type="SAM" id="Coils"/>
    </source>
</evidence>
<feature type="region of interest" description="Disordered" evidence="2">
    <location>
        <begin position="171"/>
        <end position="198"/>
    </location>
</feature>
<gene>
    <name evidence="3" type="ORF">BO80DRAFT_465524</name>
</gene>
<dbReference type="VEuPathDB" id="FungiDB:BO80DRAFT_465524"/>
<dbReference type="EMBL" id="KZ824442">
    <property type="protein sequence ID" value="RAL00073.1"/>
    <property type="molecule type" value="Genomic_DNA"/>
</dbReference>
<dbReference type="AlphaFoldDB" id="A0A395GXJ0"/>
<evidence type="ECO:0000256" key="2">
    <source>
        <dbReference type="SAM" id="MobiDB-lite"/>
    </source>
</evidence>
<protein>
    <submittedName>
        <fullName evidence="3">Uncharacterized protein</fullName>
    </submittedName>
</protein>
<sequence length="605" mass="67717">MESRVCSQLAVLAPGEDLPVLPNYEGIPKLVASAPLAVYCLGQLKLVAFSDPGLRISLSEPKHGFQYLRYPSLSSAIIQIVDEAADAFRRANRNMTSIKMQDNKMFGGYGCVRDIVLCLQSREPSLKKLQAALTSFTKCMERCSALADDIEKAFENLEGCIKELKLAMGDGQHHSERDRSYAEAGVKRAQEDQEYHQQRYRDLEQQMRSREREHQEAKALFTRTVKRSEWSAVPIGIAATADDALQAIITTAQAAAKGAISFVTRTGEKTRETVTFQAPRPQDWTGRDTTCHGAGHDAQSRAATPDRPETPNSRWKDTSHPMGPTSEVHPVGDLERSKPTGVKGVSGTHGSATRAGKRSQRRSGISGVLQARHEKLEITRANMQETLRNVNQTADQQHQQQLQILELRRKIQELDRQQATLKQTKQVLGLSIEVIGDMHTRIACMAKFFQTVALFIEEQLIPRADYLQDHVGEEAAQSFPAVLRDRKFREDLMVLDQCSNKVVSSTILYQEISTRHLYPALDLVARLPISASEERQREAETELKDSTENSVRAILELAEGLYEKHKQRAAQRLSGLKKELALAEKAIENVDIESIHEYDPNSQSP</sequence>
<keyword evidence="1" id="KW-0175">Coiled coil</keyword>
<dbReference type="PANTHER" id="PTHR33488:SF2">
    <property type="entry name" value="EARLY ENDOSOME ANTIGEN 1-LIKE"/>
    <property type="match status" value="1"/>
</dbReference>
<dbReference type="STRING" id="1448316.A0A395GXJ0"/>
<keyword evidence="4" id="KW-1185">Reference proteome</keyword>
<organism evidence="3 4">
    <name type="scientific">Aspergillus ibericus CBS 121593</name>
    <dbReference type="NCBI Taxonomy" id="1448316"/>
    <lineage>
        <taxon>Eukaryota</taxon>
        <taxon>Fungi</taxon>
        <taxon>Dikarya</taxon>
        <taxon>Ascomycota</taxon>
        <taxon>Pezizomycotina</taxon>
        <taxon>Eurotiomycetes</taxon>
        <taxon>Eurotiomycetidae</taxon>
        <taxon>Eurotiales</taxon>
        <taxon>Aspergillaceae</taxon>
        <taxon>Aspergillus</taxon>
        <taxon>Aspergillus subgen. Circumdati</taxon>
    </lineage>
</organism>
<dbReference type="RefSeq" id="XP_025574400.1">
    <property type="nucleotide sequence ID" value="XM_025722724.1"/>
</dbReference>
<evidence type="ECO:0000313" key="4">
    <source>
        <dbReference type="Proteomes" id="UP000249402"/>
    </source>
</evidence>
<name>A0A395GXJ0_9EURO</name>